<dbReference type="EMBL" id="LAZR01064345">
    <property type="protein sequence ID" value="KKK57700.1"/>
    <property type="molecule type" value="Genomic_DNA"/>
</dbReference>
<gene>
    <name evidence="1" type="ORF">LCGC14_3051840</name>
</gene>
<accession>A0A0F8X9N1</accession>
<organism evidence="1">
    <name type="scientific">marine sediment metagenome</name>
    <dbReference type="NCBI Taxonomy" id="412755"/>
    <lineage>
        <taxon>unclassified sequences</taxon>
        <taxon>metagenomes</taxon>
        <taxon>ecological metagenomes</taxon>
    </lineage>
</organism>
<name>A0A0F8X9N1_9ZZZZ</name>
<protein>
    <submittedName>
        <fullName evidence="1">Uncharacterized protein</fullName>
    </submittedName>
</protein>
<feature type="non-terminal residue" evidence="1">
    <location>
        <position position="286"/>
    </location>
</feature>
<reference evidence="1" key="1">
    <citation type="journal article" date="2015" name="Nature">
        <title>Complex archaea that bridge the gap between prokaryotes and eukaryotes.</title>
        <authorList>
            <person name="Spang A."/>
            <person name="Saw J.H."/>
            <person name="Jorgensen S.L."/>
            <person name="Zaremba-Niedzwiedzka K."/>
            <person name="Martijn J."/>
            <person name="Lind A.E."/>
            <person name="van Eijk R."/>
            <person name="Schleper C."/>
            <person name="Guy L."/>
            <person name="Ettema T.J."/>
        </authorList>
    </citation>
    <scope>NUCLEOTIDE SEQUENCE</scope>
</reference>
<proteinExistence type="predicted"/>
<comment type="caution">
    <text evidence="1">The sequence shown here is derived from an EMBL/GenBank/DDBJ whole genome shotgun (WGS) entry which is preliminary data.</text>
</comment>
<evidence type="ECO:0000313" key="1">
    <source>
        <dbReference type="EMBL" id="KKK57700.1"/>
    </source>
</evidence>
<sequence>MSSGSQILCTKDEKCQDLDVETRNRLYGTRSNIRDWINEILRLLKGDARRRQLPQNKSQIANTLGIARPTINDYLKLAISHEMCEINEAGKIIIPEKSKQFGEWSYYEDDTFMQDPLIKDWVENLHTKKDGKPIKSWRNRYSGLKRMCNTLKIKPAQLIVDKKSYLKILQNLSLGLQNGTLVNDKGRSNATGWDTAFHWMKMSSRDFVQFHGIALPKGMGGVASGKVIRHGQYADVGLTDSELDIAEKFIIEKWNLDSDIFRVWGVGIEGGARKMALLKTELQWEE</sequence>
<dbReference type="AlphaFoldDB" id="A0A0F8X9N1"/>